<evidence type="ECO:0000313" key="1">
    <source>
        <dbReference type="EMBL" id="RPA84715.1"/>
    </source>
</evidence>
<dbReference type="GO" id="GO:0008168">
    <property type="term" value="F:methyltransferase activity"/>
    <property type="evidence" value="ECO:0007669"/>
    <property type="project" value="UniProtKB-KW"/>
</dbReference>
<protein>
    <submittedName>
        <fullName evidence="1">Putative methyltransferase</fullName>
    </submittedName>
</protein>
<dbReference type="AlphaFoldDB" id="A0A3N4IF19"/>
<dbReference type="SUPFAM" id="SSF53335">
    <property type="entry name" value="S-adenosyl-L-methionine-dependent methyltransferases"/>
    <property type="match status" value="1"/>
</dbReference>
<dbReference type="EMBL" id="ML119657">
    <property type="protein sequence ID" value="RPA84715.1"/>
    <property type="molecule type" value="Genomic_DNA"/>
</dbReference>
<dbReference type="STRING" id="1160509.A0A3N4IF19"/>
<organism evidence="1 2">
    <name type="scientific">Ascobolus immersus RN42</name>
    <dbReference type="NCBI Taxonomy" id="1160509"/>
    <lineage>
        <taxon>Eukaryota</taxon>
        <taxon>Fungi</taxon>
        <taxon>Dikarya</taxon>
        <taxon>Ascomycota</taxon>
        <taxon>Pezizomycotina</taxon>
        <taxon>Pezizomycetes</taxon>
        <taxon>Pezizales</taxon>
        <taxon>Ascobolaceae</taxon>
        <taxon>Ascobolus</taxon>
    </lineage>
</organism>
<dbReference type="PANTHER" id="PTHR43591">
    <property type="entry name" value="METHYLTRANSFERASE"/>
    <property type="match status" value="1"/>
</dbReference>
<reference evidence="1 2" key="1">
    <citation type="journal article" date="2018" name="Nat. Ecol. Evol.">
        <title>Pezizomycetes genomes reveal the molecular basis of ectomycorrhizal truffle lifestyle.</title>
        <authorList>
            <person name="Murat C."/>
            <person name="Payen T."/>
            <person name="Noel B."/>
            <person name="Kuo A."/>
            <person name="Morin E."/>
            <person name="Chen J."/>
            <person name="Kohler A."/>
            <person name="Krizsan K."/>
            <person name="Balestrini R."/>
            <person name="Da Silva C."/>
            <person name="Montanini B."/>
            <person name="Hainaut M."/>
            <person name="Levati E."/>
            <person name="Barry K.W."/>
            <person name="Belfiori B."/>
            <person name="Cichocki N."/>
            <person name="Clum A."/>
            <person name="Dockter R.B."/>
            <person name="Fauchery L."/>
            <person name="Guy J."/>
            <person name="Iotti M."/>
            <person name="Le Tacon F."/>
            <person name="Lindquist E.A."/>
            <person name="Lipzen A."/>
            <person name="Malagnac F."/>
            <person name="Mello A."/>
            <person name="Molinier V."/>
            <person name="Miyauchi S."/>
            <person name="Poulain J."/>
            <person name="Riccioni C."/>
            <person name="Rubini A."/>
            <person name="Sitrit Y."/>
            <person name="Splivallo R."/>
            <person name="Traeger S."/>
            <person name="Wang M."/>
            <person name="Zifcakova L."/>
            <person name="Wipf D."/>
            <person name="Zambonelli A."/>
            <person name="Paolocci F."/>
            <person name="Nowrousian M."/>
            <person name="Ottonello S."/>
            <person name="Baldrian P."/>
            <person name="Spatafora J.W."/>
            <person name="Henrissat B."/>
            <person name="Nagy L.G."/>
            <person name="Aury J.M."/>
            <person name="Wincker P."/>
            <person name="Grigoriev I.V."/>
            <person name="Bonfante P."/>
            <person name="Martin F.M."/>
        </authorList>
    </citation>
    <scope>NUCLEOTIDE SEQUENCE [LARGE SCALE GENOMIC DNA]</scope>
    <source>
        <strain evidence="1 2">RN42</strain>
    </source>
</reference>
<dbReference type="InterPro" id="IPR029063">
    <property type="entry name" value="SAM-dependent_MTases_sf"/>
</dbReference>
<dbReference type="PANTHER" id="PTHR43591:SF10">
    <property type="entry name" value="ABC TRANSMEMBRANE TYPE-1 DOMAIN-CONTAINING PROTEIN-RELATED"/>
    <property type="match status" value="1"/>
</dbReference>
<dbReference type="Gene3D" id="3.40.50.150">
    <property type="entry name" value="Vaccinia Virus protein VP39"/>
    <property type="match status" value="1"/>
</dbReference>
<evidence type="ECO:0000313" key="2">
    <source>
        <dbReference type="Proteomes" id="UP000275078"/>
    </source>
</evidence>
<keyword evidence="2" id="KW-1185">Reference proteome</keyword>
<keyword evidence="1" id="KW-0489">Methyltransferase</keyword>
<keyword evidence="1" id="KW-0808">Transferase</keyword>
<accession>A0A3N4IF19</accession>
<dbReference type="CDD" id="cd02440">
    <property type="entry name" value="AdoMet_MTases"/>
    <property type="match status" value="1"/>
</dbReference>
<name>A0A3N4IF19_ASCIM</name>
<gene>
    <name evidence="1" type="ORF">BJ508DRAFT_412473</name>
</gene>
<dbReference type="OrthoDB" id="2013972at2759"/>
<dbReference type="Pfam" id="PF13489">
    <property type="entry name" value="Methyltransf_23"/>
    <property type="match status" value="1"/>
</dbReference>
<dbReference type="Proteomes" id="UP000275078">
    <property type="component" value="Unassembled WGS sequence"/>
</dbReference>
<dbReference type="GO" id="GO:0032259">
    <property type="term" value="P:methylation"/>
    <property type="evidence" value="ECO:0007669"/>
    <property type="project" value="UniProtKB-KW"/>
</dbReference>
<sequence>MAPNNYDEEELHPIEIGTEVYDDDTDGESFQSETTTLTSSVFNYVYENGRRYASDRKSEYLFPNDDKEQERLDIFHHLWGLVMDGKLYQAPLPAHLRNGGRVLDLGTGTGIWAIDFGDENPRMQVLGTDLSAIQPTYVPPNVKFEIDDFSDDWVYGEKFSYIHARALFGASVKDWSTIIKKAYDHLVPGGYLEFQEFDLQPFSEDNSLPGSHYLTYSDHFQRAGKLLGTRFDITPEDMREWYEAAGFVDVEVKKFRVPIGPWPKDPKFKRMGTVIAVASSTGFEAYGLALFTRVLGMSQEEARKLIDGAYTEISGKAKVHAVHWFFCIYGRKPTEEEERARRGKK</sequence>
<proteinExistence type="predicted"/>